<dbReference type="Gene3D" id="2.40.50.660">
    <property type="match status" value="1"/>
</dbReference>
<proteinExistence type="predicted"/>
<dbReference type="Proteomes" id="UP000298615">
    <property type="component" value="Chromosome"/>
</dbReference>
<reference evidence="1 2" key="1">
    <citation type="submission" date="2019-04" db="EMBL/GenBank/DDBJ databases">
        <title>Vagococcus sp. nov., isolated from faeces of yaks (Bos grunniens).</title>
        <authorList>
            <person name="Ge Y."/>
        </authorList>
    </citation>
    <scope>NUCLEOTIDE SEQUENCE [LARGE SCALE GENOMIC DNA]</scope>
    <source>
        <strain evidence="1 2">MN-17</strain>
    </source>
</reference>
<gene>
    <name evidence="1" type="ORF">FA707_01815</name>
</gene>
<evidence type="ECO:0000313" key="2">
    <source>
        <dbReference type="Proteomes" id="UP000298615"/>
    </source>
</evidence>
<dbReference type="KEGG" id="vao:FA707_01815"/>
<sequence length="123" mass="14237">MGMNPIFLIFGIFFTLALLFILFQVFKNIRQWHRNNQAPRETQKATIVTKRTEVNHHMSNTNNNDTVGSSRSSTTYYATFEFQNGERLELTVKGNVYGQLAEGDNGYLTFQGTRFVAFERNRT</sequence>
<accession>A0A4D7CTN7</accession>
<dbReference type="Pfam" id="PF10694">
    <property type="entry name" value="DUF2500"/>
    <property type="match status" value="1"/>
</dbReference>
<organism evidence="1 2">
    <name type="scientific">Vagococcus zengguangii</name>
    <dbReference type="NCBI Taxonomy" id="2571750"/>
    <lineage>
        <taxon>Bacteria</taxon>
        <taxon>Bacillati</taxon>
        <taxon>Bacillota</taxon>
        <taxon>Bacilli</taxon>
        <taxon>Lactobacillales</taxon>
        <taxon>Enterococcaceae</taxon>
        <taxon>Vagococcus</taxon>
    </lineage>
</organism>
<dbReference type="EMBL" id="CP039712">
    <property type="protein sequence ID" value="QCI87328.1"/>
    <property type="molecule type" value="Genomic_DNA"/>
</dbReference>
<dbReference type="InterPro" id="IPR019635">
    <property type="entry name" value="DUF2500"/>
</dbReference>
<protein>
    <submittedName>
        <fullName evidence="1">DUF2500 domain-containing protein</fullName>
    </submittedName>
</protein>
<evidence type="ECO:0000313" key="1">
    <source>
        <dbReference type="EMBL" id="QCI87328.1"/>
    </source>
</evidence>
<dbReference type="AlphaFoldDB" id="A0A4D7CTN7"/>
<dbReference type="OrthoDB" id="282886at2"/>
<keyword evidence="2" id="KW-1185">Reference proteome</keyword>
<name>A0A4D7CTN7_9ENTE</name>